<accession>A0ABY9TV96</accession>
<keyword evidence="2" id="KW-1185">Reference proteome</keyword>
<gene>
    <name evidence="1" type="ORF">RGQ13_01785</name>
</gene>
<evidence type="ECO:0000313" key="1">
    <source>
        <dbReference type="EMBL" id="WNC72737.1"/>
    </source>
</evidence>
<dbReference type="Proteomes" id="UP001258994">
    <property type="component" value="Chromosome"/>
</dbReference>
<dbReference type="RefSeq" id="WP_348391853.1">
    <property type="nucleotide sequence ID" value="NZ_CP134145.1"/>
</dbReference>
<reference evidence="2" key="1">
    <citation type="submission" date="2023-09" db="EMBL/GenBank/DDBJ databases">
        <authorList>
            <person name="Li S."/>
            <person name="Li X."/>
            <person name="Zhang C."/>
            <person name="Zhao Z."/>
        </authorList>
    </citation>
    <scope>NUCLEOTIDE SEQUENCE [LARGE SCALE GENOMIC DNA]</scope>
    <source>
        <strain evidence="2">SQ149</strain>
    </source>
</reference>
<dbReference type="EMBL" id="CP134145">
    <property type="protein sequence ID" value="WNC72737.1"/>
    <property type="molecule type" value="Genomic_DNA"/>
</dbReference>
<sequence>MKYTLSFGYINQISANIAEIIIDNSTLITVEMFEEYNEFITKHFSKPYAVLVNSINSYSMTHEATLLAAKSNALAATATVSFGNESEQVVEKFLKDRGADNLNLRKFSGFEMGRIKAIRWLELELMKAKENA</sequence>
<proteinExistence type="predicted"/>
<organism evidence="1 2">
    <name type="scientific">Thalassotalea psychrophila</name>
    <dbReference type="NCBI Taxonomy" id="3065647"/>
    <lineage>
        <taxon>Bacteria</taxon>
        <taxon>Pseudomonadati</taxon>
        <taxon>Pseudomonadota</taxon>
        <taxon>Gammaproteobacteria</taxon>
        <taxon>Alteromonadales</taxon>
        <taxon>Colwelliaceae</taxon>
        <taxon>Thalassotalea</taxon>
    </lineage>
</organism>
<protein>
    <submittedName>
        <fullName evidence="1">Uncharacterized protein</fullName>
    </submittedName>
</protein>
<name>A0ABY9TV96_9GAMM</name>
<evidence type="ECO:0000313" key="2">
    <source>
        <dbReference type="Proteomes" id="UP001258994"/>
    </source>
</evidence>